<reference evidence="2" key="1">
    <citation type="journal article" date="2019" name="Sci. Rep.">
        <title>Draft genome of Tanacetum cinerariifolium, the natural source of mosquito coil.</title>
        <authorList>
            <person name="Yamashiro T."/>
            <person name="Shiraishi A."/>
            <person name="Satake H."/>
            <person name="Nakayama K."/>
        </authorList>
    </citation>
    <scope>NUCLEOTIDE SEQUENCE</scope>
</reference>
<evidence type="ECO:0000313" key="2">
    <source>
        <dbReference type="EMBL" id="GEU48555.1"/>
    </source>
</evidence>
<protein>
    <recommendedName>
        <fullName evidence="3">Integrase, catalytic region, zinc finger, CCHC-type, peptidase aspartic, catalytic</fullName>
    </recommendedName>
</protein>
<comment type="caution">
    <text evidence="2">The sequence shown here is derived from an EMBL/GenBank/DDBJ whole genome shotgun (WGS) entry which is preliminary data.</text>
</comment>
<gene>
    <name evidence="2" type="ORF">Tci_020533</name>
</gene>
<evidence type="ECO:0000256" key="1">
    <source>
        <dbReference type="SAM" id="Coils"/>
    </source>
</evidence>
<feature type="coiled-coil region" evidence="1">
    <location>
        <begin position="434"/>
        <end position="461"/>
    </location>
</feature>
<evidence type="ECO:0008006" key="3">
    <source>
        <dbReference type="Google" id="ProtNLM"/>
    </source>
</evidence>
<proteinExistence type="predicted"/>
<dbReference type="EMBL" id="BKCJ010002437">
    <property type="protein sequence ID" value="GEU48555.1"/>
    <property type="molecule type" value="Genomic_DNA"/>
</dbReference>
<dbReference type="AlphaFoldDB" id="A0A6L2KKI4"/>
<accession>A0A6L2KKI4</accession>
<sequence>MMLDSIDKGPLVYLTIVGEDGQTRLKKYSELTKAQQLQDDCDVQAINIILYSHLRDVYSLVNHQEATKDIWDRVKLLMKGTELSYQERKCRLYNLFDKVASVQGETLYEYYWRFSQLINDMHTIGMTMPQVQVNTNKERIRLTALTKQWHSYLLWHQDCDDISSAKAVLMENLSSCDSDILSEVSYSDTYPNDMINQDAQEMLYSEQTHIVDFPDNEITSDVQQIQPTLYDGSVIAKKHDVISVIGDEETLILEEESQSKMLNKQNDPILIKQKINISPIDYSKLNKMSEDFGKRFVTKKELSAEQAFWLKTLVRIEAPSELPKCSVDKNTLEIQIKQLHIDNDQLLNQIMSKKIMYIAVNSVDIFDVSKSCEDECNKCLELETEIFKKKDLIEKDSQEKDTIIRKLKDMIKYLNEKDSVKNVKKGIDEIETINIKLEHSVEKLLSENENLRKEREHLKLIFKDQFDSIKKTRVRSKEHTLKNELRKLKGKNVIDVSVSTPIATTIAPGMFKLDIEHISHRLKNNRDAHEDYLKKTIENTDTIRGLVERSRK</sequence>
<name>A0A6L2KKI4_TANCI</name>
<keyword evidence="1" id="KW-0175">Coiled coil</keyword>
<organism evidence="2">
    <name type="scientific">Tanacetum cinerariifolium</name>
    <name type="common">Dalmatian daisy</name>
    <name type="synonym">Chrysanthemum cinerariifolium</name>
    <dbReference type="NCBI Taxonomy" id="118510"/>
    <lineage>
        <taxon>Eukaryota</taxon>
        <taxon>Viridiplantae</taxon>
        <taxon>Streptophyta</taxon>
        <taxon>Embryophyta</taxon>
        <taxon>Tracheophyta</taxon>
        <taxon>Spermatophyta</taxon>
        <taxon>Magnoliopsida</taxon>
        <taxon>eudicotyledons</taxon>
        <taxon>Gunneridae</taxon>
        <taxon>Pentapetalae</taxon>
        <taxon>asterids</taxon>
        <taxon>campanulids</taxon>
        <taxon>Asterales</taxon>
        <taxon>Asteraceae</taxon>
        <taxon>Asteroideae</taxon>
        <taxon>Anthemideae</taxon>
        <taxon>Anthemidinae</taxon>
        <taxon>Tanacetum</taxon>
    </lineage>
</organism>